<dbReference type="Proteomes" id="UP000177905">
    <property type="component" value="Unassembled WGS sequence"/>
</dbReference>
<gene>
    <name evidence="3" type="ORF">A2290_07080</name>
</gene>
<name>A0A1F4S4Q5_UNCSA</name>
<protein>
    <recommendedName>
        <fullName evidence="2">Sulfatase-modifying factor enzyme-like domain-containing protein</fullName>
    </recommendedName>
</protein>
<proteinExistence type="predicted"/>
<organism evidence="3 4">
    <name type="scientific">candidate division WOR-1 bacterium RIFOXYB2_FULL_36_35</name>
    <dbReference type="NCBI Taxonomy" id="1802578"/>
    <lineage>
        <taxon>Bacteria</taxon>
        <taxon>Bacillati</taxon>
        <taxon>Saganbacteria</taxon>
    </lineage>
</organism>
<dbReference type="PANTHER" id="PTHR23150">
    <property type="entry name" value="SULFATASE MODIFYING FACTOR 1, 2"/>
    <property type="match status" value="1"/>
</dbReference>
<dbReference type="Pfam" id="PF03781">
    <property type="entry name" value="FGE-sulfatase"/>
    <property type="match status" value="1"/>
</dbReference>
<feature type="region of interest" description="Disordered" evidence="1">
    <location>
        <begin position="265"/>
        <end position="286"/>
    </location>
</feature>
<evidence type="ECO:0000313" key="3">
    <source>
        <dbReference type="EMBL" id="OGC15411.1"/>
    </source>
</evidence>
<feature type="domain" description="Sulfatase-modifying factor enzyme-like" evidence="2">
    <location>
        <begin position="104"/>
        <end position="363"/>
    </location>
</feature>
<evidence type="ECO:0000313" key="4">
    <source>
        <dbReference type="Proteomes" id="UP000177905"/>
    </source>
</evidence>
<accession>A0A1F4S4Q5</accession>
<evidence type="ECO:0000256" key="1">
    <source>
        <dbReference type="SAM" id="MobiDB-lite"/>
    </source>
</evidence>
<comment type="caution">
    <text evidence="3">The sequence shown here is derived from an EMBL/GenBank/DDBJ whole genome shotgun (WGS) entry which is preliminary data.</text>
</comment>
<dbReference type="InterPro" id="IPR005532">
    <property type="entry name" value="SUMF_dom"/>
</dbReference>
<dbReference type="InterPro" id="IPR016187">
    <property type="entry name" value="CTDL_fold"/>
</dbReference>
<dbReference type="InterPro" id="IPR042095">
    <property type="entry name" value="SUMF_sf"/>
</dbReference>
<dbReference type="Gene3D" id="3.90.1580.10">
    <property type="entry name" value="paralog of FGE (formylglycine-generating enzyme)"/>
    <property type="match status" value="1"/>
</dbReference>
<dbReference type="SUPFAM" id="SSF56436">
    <property type="entry name" value="C-type lectin-like"/>
    <property type="match status" value="1"/>
</dbReference>
<dbReference type="GO" id="GO:0120147">
    <property type="term" value="F:formylglycine-generating oxidase activity"/>
    <property type="evidence" value="ECO:0007669"/>
    <property type="project" value="TreeGrafter"/>
</dbReference>
<dbReference type="AlphaFoldDB" id="A0A1F4S4Q5"/>
<dbReference type="EMBL" id="MEUA01000020">
    <property type="protein sequence ID" value="OGC15411.1"/>
    <property type="molecule type" value="Genomic_DNA"/>
</dbReference>
<reference evidence="3 4" key="1">
    <citation type="journal article" date="2016" name="Nat. Commun.">
        <title>Thousands of microbial genomes shed light on interconnected biogeochemical processes in an aquifer system.</title>
        <authorList>
            <person name="Anantharaman K."/>
            <person name="Brown C.T."/>
            <person name="Hug L.A."/>
            <person name="Sharon I."/>
            <person name="Castelle C.J."/>
            <person name="Probst A.J."/>
            <person name="Thomas B.C."/>
            <person name="Singh A."/>
            <person name="Wilkins M.J."/>
            <person name="Karaoz U."/>
            <person name="Brodie E.L."/>
            <person name="Williams K.H."/>
            <person name="Hubbard S.S."/>
            <person name="Banfield J.F."/>
        </authorList>
    </citation>
    <scope>NUCLEOTIDE SEQUENCE [LARGE SCALE GENOMIC DNA]</scope>
</reference>
<evidence type="ECO:0000259" key="2">
    <source>
        <dbReference type="Pfam" id="PF03781"/>
    </source>
</evidence>
<dbReference type="InterPro" id="IPR051043">
    <property type="entry name" value="Sulfatase_Mod_Factor_Kinase"/>
</dbReference>
<sequence length="371" mass="41687">MDIISLEISIAFIRKYYEMIYKKVVSFDLDKTIERSPIKELYLSFEEIKSFEDVTLIEKFIANVIAYGFPFTRNMIHRSMTDSTKLAAFGCFLKGLVLSSVGSITEMIQIPASTFKMGSTNYDDEQPVREVTVSGYSIGKYPVTNKEFAVYLKDTKREVPETVSNPEKANYPVVFVSWFGAIEYCNWLSEKQGLEPVYTIAYTMKGDAPCSGRCVRAGECIKVILGANLTGKGYHLPTEAQWELAARGTDGRKYPWGNDFDTSKFTSSVNGKKEEPEPVDSHPEGASPFGVMGMAGNVWEWVADWWGDSYDPTQLINPKGPKDGSQKVLRGGSFVSGRQESFRGAKRVHNYQEKSFSDSGFRVPGTYKLHF</sequence>
<feature type="compositionally biased region" description="Basic and acidic residues" evidence="1">
    <location>
        <begin position="271"/>
        <end position="283"/>
    </location>
</feature>
<dbReference type="PANTHER" id="PTHR23150:SF19">
    <property type="entry name" value="FORMYLGLYCINE-GENERATING ENZYME"/>
    <property type="match status" value="1"/>
</dbReference>